<keyword evidence="2" id="KW-1185">Reference proteome</keyword>
<proteinExistence type="predicted"/>
<sequence length="85" mass="9091">MTRSQHHKLLDNVVSSHSQLMMDGVLEDLVMIPSIGEHLASVLIGDRGGGLIAHIVSHNVISSRGDRVDVLTLVTSVGIDVLTNL</sequence>
<accession>A0AAV5VB79</accession>
<evidence type="ECO:0000313" key="1">
    <source>
        <dbReference type="EMBL" id="GMT15488.1"/>
    </source>
</evidence>
<evidence type="ECO:0000313" key="2">
    <source>
        <dbReference type="Proteomes" id="UP001432322"/>
    </source>
</evidence>
<feature type="non-terminal residue" evidence="1">
    <location>
        <position position="85"/>
    </location>
</feature>
<gene>
    <name evidence="1" type="ORF">PFISCL1PPCAC_6785</name>
</gene>
<comment type="caution">
    <text evidence="1">The sequence shown here is derived from an EMBL/GenBank/DDBJ whole genome shotgun (WGS) entry which is preliminary data.</text>
</comment>
<dbReference type="EMBL" id="BTSY01000002">
    <property type="protein sequence ID" value="GMT15488.1"/>
    <property type="molecule type" value="Genomic_DNA"/>
</dbReference>
<organism evidence="1 2">
    <name type="scientific">Pristionchus fissidentatus</name>
    <dbReference type="NCBI Taxonomy" id="1538716"/>
    <lineage>
        <taxon>Eukaryota</taxon>
        <taxon>Metazoa</taxon>
        <taxon>Ecdysozoa</taxon>
        <taxon>Nematoda</taxon>
        <taxon>Chromadorea</taxon>
        <taxon>Rhabditida</taxon>
        <taxon>Rhabditina</taxon>
        <taxon>Diplogasteromorpha</taxon>
        <taxon>Diplogasteroidea</taxon>
        <taxon>Neodiplogasteridae</taxon>
        <taxon>Pristionchus</taxon>
    </lineage>
</organism>
<dbReference type="AlphaFoldDB" id="A0AAV5VB79"/>
<protein>
    <submittedName>
        <fullName evidence="1">Uncharacterized protein</fullName>
    </submittedName>
</protein>
<dbReference type="Proteomes" id="UP001432322">
    <property type="component" value="Unassembled WGS sequence"/>
</dbReference>
<name>A0AAV5VB79_9BILA</name>
<reference evidence="1" key="1">
    <citation type="submission" date="2023-10" db="EMBL/GenBank/DDBJ databases">
        <title>Genome assembly of Pristionchus species.</title>
        <authorList>
            <person name="Yoshida K."/>
            <person name="Sommer R.J."/>
        </authorList>
    </citation>
    <scope>NUCLEOTIDE SEQUENCE</scope>
    <source>
        <strain evidence="1">RS5133</strain>
    </source>
</reference>